<reference evidence="1" key="1">
    <citation type="journal article" date="2015" name="Nature">
        <title>Complex archaea that bridge the gap between prokaryotes and eukaryotes.</title>
        <authorList>
            <person name="Spang A."/>
            <person name="Saw J.H."/>
            <person name="Jorgensen S.L."/>
            <person name="Zaremba-Niedzwiedzka K."/>
            <person name="Martijn J."/>
            <person name="Lind A.E."/>
            <person name="van Eijk R."/>
            <person name="Schleper C."/>
            <person name="Guy L."/>
            <person name="Ettema T.J."/>
        </authorList>
    </citation>
    <scope>NUCLEOTIDE SEQUENCE</scope>
</reference>
<name>A0A0F9MZC3_9ZZZZ</name>
<evidence type="ECO:0000313" key="1">
    <source>
        <dbReference type="EMBL" id="KKN12665.1"/>
    </source>
</evidence>
<protein>
    <submittedName>
        <fullName evidence="1">Uncharacterized protein</fullName>
    </submittedName>
</protein>
<dbReference type="AlphaFoldDB" id="A0A0F9MZC3"/>
<proteinExistence type="predicted"/>
<organism evidence="1">
    <name type="scientific">marine sediment metagenome</name>
    <dbReference type="NCBI Taxonomy" id="412755"/>
    <lineage>
        <taxon>unclassified sequences</taxon>
        <taxon>metagenomes</taxon>
        <taxon>ecological metagenomes</taxon>
    </lineage>
</organism>
<sequence length="79" mass="8977">MTEYFWLPDGEYKKAIGQLRMQVQGLLADTYSMHGYKELASGVAGVIVELTEQFGKRIRGKDTPIQLPAHIKRRIKEGL</sequence>
<dbReference type="EMBL" id="LAZR01004006">
    <property type="protein sequence ID" value="KKN12665.1"/>
    <property type="molecule type" value="Genomic_DNA"/>
</dbReference>
<comment type="caution">
    <text evidence="1">The sequence shown here is derived from an EMBL/GenBank/DDBJ whole genome shotgun (WGS) entry which is preliminary data.</text>
</comment>
<gene>
    <name evidence="1" type="ORF">LCGC14_1014150</name>
</gene>
<accession>A0A0F9MZC3</accession>